<evidence type="ECO:0000313" key="2">
    <source>
        <dbReference type="Proteomes" id="UP001302329"/>
    </source>
</evidence>
<dbReference type="EMBL" id="JAYGHY010000013">
    <property type="protein sequence ID" value="MEA5442111.1"/>
    <property type="molecule type" value="Genomic_DNA"/>
</dbReference>
<dbReference type="Proteomes" id="UP001302329">
    <property type="component" value="Unassembled WGS sequence"/>
</dbReference>
<protein>
    <recommendedName>
        <fullName evidence="3">Nif11 domain-containing protein</fullName>
    </recommendedName>
</protein>
<comment type="caution">
    <text evidence="1">The sequence shown here is derived from an EMBL/GenBank/DDBJ whole genome shotgun (WGS) entry which is preliminary data.</text>
</comment>
<dbReference type="RefSeq" id="WP_323356201.1">
    <property type="nucleotide sequence ID" value="NZ_JAYGHY010000013.1"/>
</dbReference>
<keyword evidence="2" id="KW-1185">Reference proteome</keyword>
<name>A0ABU5SUB4_9CYAN</name>
<evidence type="ECO:0000313" key="1">
    <source>
        <dbReference type="EMBL" id="MEA5442111.1"/>
    </source>
</evidence>
<organism evidence="1 2">
    <name type="scientific">Cyanobium gracile UHCC 0281</name>
    <dbReference type="NCBI Taxonomy" id="3110309"/>
    <lineage>
        <taxon>Bacteria</taxon>
        <taxon>Bacillati</taxon>
        <taxon>Cyanobacteriota</taxon>
        <taxon>Cyanophyceae</taxon>
        <taxon>Synechococcales</taxon>
        <taxon>Prochlorococcaceae</taxon>
        <taxon>Cyanobium</taxon>
    </lineage>
</organism>
<accession>A0ABU5SUB4</accession>
<sequence length="106" mass="11890">MASSPSAAFLRLRTFVAEQMRMSPIDQPQMLLELLGRRSPAPAQDVARRILGSAWWGGFTFNGITAYGNGHDSLIGGDELSDAERDALQQLCRQRLDSFHRRSTRR</sequence>
<evidence type="ECO:0008006" key="3">
    <source>
        <dbReference type="Google" id="ProtNLM"/>
    </source>
</evidence>
<gene>
    <name evidence="1" type="ORF">VB739_06060</name>
</gene>
<reference evidence="1 2" key="1">
    <citation type="submission" date="2023-12" db="EMBL/GenBank/DDBJ databases">
        <title>Baltic Sea Cyanobacteria.</title>
        <authorList>
            <person name="Delbaje E."/>
            <person name="Fewer D.P."/>
            <person name="Shishido T.K."/>
        </authorList>
    </citation>
    <scope>NUCLEOTIDE SEQUENCE [LARGE SCALE GENOMIC DNA]</scope>
    <source>
        <strain evidence="1 2">UHCC 0281</strain>
    </source>
</reference>
<proteinExistence type="predicted"/>